<dbReference type="Pfam" id="PF05488">
    <property type="entry name" value="PAAR_motif"/>
    <property type="match status" value="1"/>
</dbReference>
<protein>
    <recommendedName>
        <fullName evidence="3">Type VI secretion protein</fullName>
    </recommendedName>
</protein>
<dbReference type="OrthoDB" id="6301130at2"/>
<keyword evidence="2" id="KW-1185">Reference proteome</keyword>
<accession>A0A2A5JUV3</accession>
<evidence type="ECO:0000313" key="2">
    <source>
        <dbReference type="Proteomes" id="UP000228621"/>
    </source>
</evidence>
<gene>
    <name evidence="1" type="ORF">CEX98_03430</name>
</gene>
<proteinExistence type="predicted"/>
<dbReference type="AlphaFoldDB" id="A0A2A5JUV3"/>
<organism evidence="1 2">
    <name type="scientific">Pseudoalteromonas piscicida</name>
    <dbReference type="NCBI Taxonomy" id="43662"/>
    <lineage>
        <taxon>Bacteria</taxon>
        <taxon>Pseudomonadati</taxon>
        <taxon>Pseudomonadota</taxon>
        <taxon>Gammaproteobacteria</taxon>
        <taxon>Alteromonadales</taxon>
        <taxon>Pseudoalteromonadaceae</taxon>
        <taxon>Pseudoalteromonas</taxon>
    </lineage>
</organism>
<dbReference type="Gene3D" id="2.60.200.60">
    <property type="match status" value="1"/>
</dbReference>
<evidence type="ECO:0008006" key="3">
    <source>
        <dbReference type="Google" id="ProtNLM"/>
    </source>
</evidence>
<dbReference type="RefSeq" id="WP_099640730.1">
    <property type="nucleotide sequence ID" value="NZ_JAQPZX010000010.1"/>
</dbReference>
<comment type="caution">
    <text evidence="1">The sequence shown here is derived from an EMBL/GenBank/DDBJ whole genome shotgun (WGS) entry which is preliminary data.</text>
</comment>
<sequence length="100" mass="9723">MPVISVDGDITNVHGQFVPGTASATQSSFTIAGKPALRMGDPISTHLFSPDPKVQHAGATIAAGAGSFTIAGKAVARIGDATSCGGKLAVAGVASFTVGG</sequence>
<reference evidence="2" key="1">
    <citation type="journal article" date="2019" name="Genome Announc.">
        <title>Draft Genome Sequence of Pseudoalteromonas piscicida Strain 36Y ROTHPW, an Hypersaline Seawater Isolate from the South Coast of Sonora, Mexico.</title>
        <authorList>
            <person name="Sanchez-Diaz R."/>
            <person name="Molina-Garza Z.J."/>
            <person name="Cruz-Suarez L.E."/>
            <person name="Selvin J."/>
            <person name="Kiran G.S."/>
            <person name="Ibarra-Gamez J.C."/>
            <person name="Gomez-Gil B."/>
            <person name="Galaviz-Silva L."/>
        </authorList>
    </citation>
    <scope>NUCLEOTIDE SEQUENCE [LARGE SCALE GENOMIC DNA]</scope>
    <source>
        <strain evidence="2">36Y_RITHPW</strain>
    </source>
</reference>
<evidence type="ECO:0000313" key="1">
    <source>
        <dbReference type="EMBL" id="PCK33109.1"/>
    </source>
</evidence>
<name>A0A2A5JUV3_PSEO7</name>
<dbReference type="EMBL" id="NKHF01000015">
    <property type="protein sequence ID" value="PCK33109.1"/>
    <property type="molecule type" value="Genomic_DNA"/>
</dbReference>
<dbReference type="Proteomes" id="UP000228621">
    <property type="component" value="Unassembled WGS sequence"/>
</dbReference>
<dbReference type="InterPro" id="IPR008727">
    <property type="entry name" value="PAAR_motif"/>
</dbReference>